<dbReference type="Gene3D" id="6.10.140.190">
    <property type="match status" value="1"/>
</dbReference>
<evidence type="ECO:0000313" key="4">
    <source>
        <dbReference type="Proteomes" id="UP001549134"/>
    </source>
</evidence>
<organism evidence="3 4">
    <name type="scientific">Streptococcus parasuis</name>
    <dbReference type="NCBI Taxonomy" id="1501662"/>
    <lineage>
        <taxon>Bacteria</taxon>
        <taxon>Bacillati</taxon>
        <taxon>Bacillota</taxon>
        <taxon>Bacilli</taxon>
        <taxon>Lactobacillales</taxon>
        <taxon>Streptococcaceae</taxon>
        <taxon>Streptococcus</taxon>
    </lineage>
</organism>
<reference evidence="3 4" key="1">
    <citation type="submission" date="2024-06" db="EMBL/GenBank/DDBJ databases">
        <title>Genomic Encyclopedia of Type Strains, Phase IV (KMG-IV): sequencing the most valuable type-strain genomes for metagenomic binning, comparative biology and taxonomic classification.</title>
        <authorList>
            <person name="Goeker M."/>
        </authorList>
    </citation>
    <scope>NUCLEOTIDE SEQUENCE [LARGE SCALE GENOMIC DNA]</scope>
    <source>
        <strain evidence="3 4">DSM 29126</strain>
    </source>
</reference>
<feature type="domain" description="Transcription regulator PadR C-terminal" evidence="2">
    <location>
        <begin position="101"/>
        <end position="182"/>
    </location>
</feature>
<evidence type="ECO:0000259" key="2">
    <source>
        <dbReference type="Pfam" id="PF10400"/>
    </source>
</evidence>
<dbReference type="PANTHER" id="PTHR43252:SF2">
    <property type="entry name" value="TRANSCRIPTION REGULATOR, PADR-LIKE FAMILY"/>
    <property type="match status" value="1"/>
</dbReference>
<dbReference type="Gene3D" id="1.10.10.10">
    <property type="entry name" value="Winged helix-like DNA-binding domain superfamily/Winged helix DNA-binding domain"/>
    <property type="match status" value="1"/>
</dbReference>
<evidence type="ECO:0000313" key="3">
    <source>
        <dbReference type="EMBL" id="MET3533115.1"/>
    </source>
</evidence>
<dbReference type="InterPro" id="IPR036390">
    <property type="entry name" value="WH_DNA-bd_sf"/>
</dbReference>
<evidence type="ECO:0000259" key="1">
    <source>
        <dbReference type="Pfam" id="PF03551"/>
    </source>
</evidence>
<dbReference type="InterPro" id="IPR018309">
    <property type="entry name" value="Tscrpt_reg_PadR_C"/>
</dbReference>
<dbReference type="Proteomes" id="UP001549134">
    <property type="component" value="Unassembled WGS sequence"/>
</dbReference>
<gene>
    <name evidence="3" type="ORF">ABID50_000265</name>
</gene>
<feature type="domain" description="Transcription regulator PadR N-terminal" evidence="1">
    <location>
        <begin position="23"/>
        <end position="87"/>
    </location>
</feature>
<dbReference type="Pfam" id="PF10400">
    <property type="entry name" value="Vir_act_alpha_C"/>
    <property type="match status" value="1"/>
</dbReference>
<dbReference type="InterPro" id="IPR005149">
    <property type="entry name" value="Tscrpt_reg_PadR_N"/>
</dbReference>
<dbReference type="PANTHER" id="PTHR43252">
    <property type="entry name" value="TRANSCRIPTIONAL REGULATOR YQJI"/>
    <property type="match status" value="1"/>
</dbReference>
<sequence>MVRMPKDRILPHIILGIVATCNRRVTGKEITDFVQRDLGEFWQVAHSQVYPELKRMTQDGWITCHAVPGNEKEKQYELTAIGREVLEQWLAIPNESTPHQKDIFSLKMYFIEDRSDPRVSELLTYQIQVIEKHLRHLEKRKEELFSGTDGECVPYGQYLILSRAIERNQSQLQWLQNTIQNL</sequence>
<keyword evidence="3" id="KW-0238">DNA-binding</keyword>
<dbReference type="EMBL" id="JBEPLX010000002">
    <property type="protein sequence ID" value="MET3533115.1"/>
    <property type="molecule type" value="Genomic_DNA"/>
</dbReference>
<name>A0ABV2EPK0_9STRE</name>
<accession>A0ABV2EPK0</accession>
<dbReference type="Pfam" id="PF03551">
    <property type="entry name" value="PadR"/>
    <property type="match status" value="1"/>
</dbReference>
<protein>
    <submittedName>
        <fullName evidence="3">DNA-binding PadR family transcriptional regulator</fullName>
    </submittedName>
</protein>
<dbReference type="GO" id="GO:0003677">
    <property type="term" value="F:DNA binding"/>
    <property type="evidence" value="ECO:0007669"/>
    <property type="project" value="UniProtKB-KW"/>
</dbReference>
<proteinExistence type="predicted"/>
<keyword evidence="4" id="KW-1185">Reference proteome</keyword>
<dbReference type="InterPro" id="IPR036388">
    <property type="entry name" value="WH-like_DNA-bd_sf"/>
</dbReference>
<comment type="caution">
    <text evidence="3">The sequence shown here is derived from an EMBL/GenBank/DDBJ whole genome shotgun (WGS) entry which is preliminary data.</text>
</comment>
<dbReference type="SUPFAM" id="SSF46785">
    <property type="entry name" value="Winged helix' DNA-binding domain"/>
    <property type="match status" value="1"/>
</dbReference>